<dbReference type="RefSeq" id="WP_203001601.1">
    <property type="nucleotide sequence ID" value="NZ_JAEMEF010000017.1"/>
</dbReference>
<feature type="signal peptide" evidence="4">
    <location>
        <begin position="1"/>
        <end position="27"/>
    </location>
</feature>
<dbReference type="InterPro" id="IPR012334">
    <property type="entry name" value="Pectin_lyas_fold"/>
</dbReference>
<keyword evidence="9" id="KW-1185">Reference proteome</keyword>
<dbReference type="SUPFAM" id="SSF51445">
    <property type="entry name" value="(Trans)glycosidases"/>
    <property type="match status" value="1"/>
</dbReference>
<dbReference type="Gene3D" id="2.60.40.10">
    <property type="entry name" value="Immunoglobulins"/>
    <property type="match status" value="1"/>
</dbReference>
<reference evidence="8 9" key="1">
    <citation type="submission" date="2020-12" db="EMBL/GenBank/DDBJ databases">
        <title>Olleya sediminilitoris sp. nov., isolated from a tidal flat.</title>
        <authorList>
            <person name="Park S."/>
            <person name="Yoon J.-H."/>
        </authorList>
    </citation>
    <scope>NUCLEOTIDE SEQUENCE [LARGE SCALE GENOMIC DNA]</scope>
    <source>
        <strain evidence="8 9">YSTF-M6</strain>
    </source>
</reference>
<dbReference type="NCBIfam" id="TIGR04183">
    <property type="entry name" value="Por_Secre_tail"/>
    <property type="match status" value="1"/>
</dbReference>
<feature type="chain" id="PRO_5045521666" evidence="4">
    <location>
        <begin position="28"/>
        <end position="1006"/>
    </location>
</feature>
<organism evidence="8 9">
    <name type="scientific">Olleya sediminilitoris</name>
    <dbReference type="NCBI Taxonomy" id="2795739"/>
    <lineage>
        <taxon>Bacteria</taxon>
        <taxon>Pseudomonadati</taxon>
        <taxon>Bacteroidota</taxon>
        <taxon>Flavobacteriia</taxon>
        <taxon>Flavobacteriales</taxon>
        <taxon>Flavobacteriaceae</taxon>
    </lineage>
</organism>
<dbReference type="Pfam" id="PF00150">
    <property type="entry name" value="Cellulase"/>
    <property type="match status" value="1"/>
</dbReference>
<dbReference type="InterPro" id="IPR006626">
    <property type="entry name" value="PbH1"/>
</dbReference>
<keyword evidence="3" id="KW-0326">Glycosidase</keyword>
<dbReference type="Pfam" id="PF18962">
    <property type="entry name" value="Por_Secre_tail"/>
    <property type="match status" value="1"/>
</dbReference>
<evidence type="ECO:0000256" key="3">
    <source>
        <dbReference type="ARBA" id="ARBA00023295"/>
    </source>
</evidence>
<evidence type="ECO:0000256" key="1">
    <source>
        <dbReference type="ARBA" id="ARBA00022729"/>
    </source>
</evidence>
<dbReference type="InterPro" id="IPR039448">
    <property type="entry name" value="Beta_helix"/>
</dbReference>
<dbReference type="Proteomes" id="UP000605013">
    <property type="component" value="Unassembled WGS sequence"/>
</dbReference>
<name>A0ABS1WPQ1_9FLAO</name>
<evidence type="ECO:0000256" key="2">
    <source>
        <dbReference type="ARBA" id="ARBA00022801"/>
    </source>
</evidence>
<comment type="caution">
    <text evidence="8">The sequence shown here is derived from an EMBL/GenBank/DDBJ whole genome shotgun (WGS) entry which is preliminary data.</text>
</comment>
<evidence type="ECO:0000259" key="6">
    <source>
        <dbReference type="Pfam" id="PF13229"/>
    </source>
</evidence>
<proteinExistence type="predicted"/>
<evidence type="ECO:0000259" key="5">
    <source>
        <dbReference type="Pfam" id="PF00150"/>
    </source>
</evidence>
<evidence type="ECO:0000313" key="9">
    <source>
        <dbReference type="Proteomes" id="UP000605013"/>
    </source>
</evidence>
<dbReference type="InterPro" id="IPR011050">
    <property type="entry name" value="Pectin_lyase_fold/virulence"/>
</dbReference>
<sequence>MKKNLQMFKRLMYLPLFLMLFSLSSVAQSPVEKHGRLQVNGNRILNQYGEITSLAGNSLFWSNAGDTSDFYNAETVDFLAENWNSSLIRIAMGVKENWDGGNGYIDSPQEQETKIRKVIDAAIANGIYVIIDWHTHEAELYTDEAIDFFTRMADLYGDTPNVMYEIYNEPIYQSWPVIKNYAEQVIAGIRSKDPDNLIIVGTSNYSQQVDVASADPISDNNVAYTLHFYAAFNPHDNLRNVAQTALDNNVALFVTEWGTILNTGQGEPDQESTNTWMAFLKERGISHANWSLSDKAFPETGSVVQAGQGVPGLINNQLTTSGDIVKNIIQNWDTETASEPTTTQCNTIECIRVAMQTAQAGDEIIIASGNYNFQNKIQGAFNRSAYLYGNANGSSTNPIILRGESATNPPVFSGLDYNNGYLLSIEGDYWNIEDIEFKTGSKGIVLDNSNGSKLKNLVVHDIGEEAIHLRDGSSNNSIDGCTIYNTGRTKPGFGEGLYVGSDKGQHDTYERACNDNTIENCTVGPNVTAEGVDVKEGTMNTIIRNCVFSAEGISGVNSSDAFIDLKGAYGFVYRNTFNVDGSEVINTGVDFLDRGTGFNTGFRNAIFENTYNLGSRASEISTARKKQGSPEQTHVWDNIRNPNSVDFPISDGTENLVNQFCPDWNIEPCNPIDETNQAPTISFLSPINNITLVEGYNLQVEVNATDADGTIDNVKLFIDNNLVRQINSTSYKWGHSESPNTDELNGLTEGTYAFKAIATDNEGLSAETEFVLTVIAVQNPSETCNFNTPSQNGLEDFDNKKFSNVFVLGSGGPSLSNLKTFTINWNSQYNGLYQFSINTNNGVPDYYINLKPKITFQFKNENPEMSISNSLIPNFDGDYWVTSDNGNFVMVSKSNNFTLYFSNDSSTPTCNVISSNQRSQTIKINNDSGTNFKLFPNPASNETIFVSSKNERLVSVEVYDLQGKLLISHNDDSTLLKLNISEISSGTYVIKITGTTSKKRSLFVKK</sequence>
<dbReference type="InterPro" id="IPR017853">
    <property type="entry name" value="GH"/>
</dbReference>
<dbReference type="Pfam" id="PF13229">
    <property type="entry name" value="Beta_helix"/>
    <property type="match status" value="1"/>
</dbReference>
<keyword evidence="1 4" id="KW-0732">Signal</keyword>
<dbReference type="PANTHER" id="PTHR34142:SF1">
    <property type="entry name" value="GLYCOSIDE HYDROLASE FAMILY 5 DOMAIN-CONTAINING PROTEIN"/>
    <property type="match status" value="1"/>
</dbReference>
<dbReference type="Pfam" id="PF17957">
    <property type="entry name" value="Big_7"/>
    <property type="match status" value="1"/>
</dbReference>
<dbReference type="InterPro" id="IPR026444">
    <property type="entry name" value="Secre_tail"/>
</dbReference>
<dbReference type="EMBL" id="JAEMEF010000017">
    <property type="protein sequence ID" value="MBL7561101.1"/>
    <property type="molecule type" value="Genomic_DNA"/>
</dbReference>
<dbReference type="SUPFAM" id="SSF51126">
    <property type="entry name" value="Pectin lyase-like"/>
    <property type="match status" value="1"/>
</dbReference>
<evidence type="ECO:0000259" key="7">
    <source>
        <dbReference type="Pfam" id="PF18962"/>
    </source>
</evidence>
<dbReference type="InterPro" id="IPR013783">
    <property type="entry name" value="Ig-like_fold"/>
</dbReference>
<dbReference type="PROSITE" id="PS00659">
    <property type="entry name" value="GLYCOSYL_HYDROL_F5"/>
    <property type="match status" value="1"/>
</dbReference>
<feature type="domain" description="Right handed beta helix" evidence="6">
    <location>
        <begin position="424"/>
        <end position="587"/>
    </location>
</feature>
<dbReference type="Gene3D" id="2.160.20.10">
    <property type="entry name" value="Single-stranded right-handed beta-helix, Pectin lyase-like"/>
    <property type="match status" value="1"/>
</dbReference>
<evidence type="ECO:0000256" key="4">
    <source>
        <dbReference type="SAM" id="SignalP"/>
    </source>
</evidence>
<dbReference type="PANTHER" id="PTHR34142">
    <property type="entry name" value="ENDO-BETA-1,4-GLUCANASE A"/>
    <property type="match status" value="1"/>
</dbReference>
<feature type="domain" description="Glycoside hydrolase family 5" evidence="5">
    <location>
        <begin position="46"/>
        <end position="295"/>
    </location>
</feature>
<accession>A0ABS1WPQ1</accession>
<evidence type="ECO:0000313" key="8">
    <source>
        <dbReference type="EMBL" id="MBL7561101.1"/>
    </source>
</evidence>
<dbReference type="Gene3D" id="3.20.20.80">
    <property type="entry name" value="Glycosidases"/>
    <property type="match status" value="1"/>
</dbReference>
<protein>
    <submittedName>
        <fullName evidence="8">Cellulase family glycosylhydrolase</fullName>
    </submittedName>
</protein>
<gene>
    <name evidence="8" type="ORF">JAO71_14960</name>
</gene>
<feature type="domain" description="Secretion system C-terminal sorting" evidence="7">
    <location>
        <begin position="934"/>
        <end position="999"/>
    </location>
</feature>
<dbReference type="SMART" id="SM00710">
    <property type="entry name" value="PbH1"/>
    <property type="match status" value="5"/>
</dbReference>
<dbReference type="InterPro" id="IPR018087">
    <property type="entry name" value="Glyco_hydro_5_CS"/>
</dbReference>
<dbReference type="InterPro" id="IPR001547">
    <property type="entry name" value="Glyco_hydro_5"/>
</dbReference>
<keyword evidence="2" id="KW-0378">Hydrolase</keyword>